<dbReference type="GO" id="GO:0012505">
    <property type="term" value="C:endomembrane system"/>
    <property type="evidence" value="ECO:0007669"/>
    <property type="project" value="TreeGrafter"/>
</dbReference>
<proteinExistence type="inferred from homology"/>
<dbReference type="AlphaFoldDB" id="A0A5N5ND89"/>
<dbReference type="PANTHER" id="PTHR32468:SF18">
    <property type="entry name" value="CATION_H(+) ANTIPORTER 1"/>
    <property type="match status" value="1"/>
</dbReference>
<evidence type="ECO:0000256" key="10">
    <source>
        <dbReference type="SAM" id="Phobius"/>
    </source>
</evidence>
<dbReference type="InterPro" id="IPR038770">
    <property type="entry name" value="Na+/solute_symporter_sf"/>
</dbReference>
<evidence type="ECO:0000313" key="12">
    <source>
        <dbReference type="EMBL" id="KAB5565028.1"/>
    </source>
</evidence>
<evidence type="ECO:0000256" key="3">
    <source>
        <dbReference type="ARBA" id="ARBA00022538"/>
    </source>
</evidence>
<feature type="transmembrane region" description="Helical" evidence="10">
    <location>
        <begin position="191"/>
        <end position="217"/>
    </location>
</feature>
<evidence type="ECO:0000256" key="1">
    <source>
        <dbReference type="ARBA" id="ARBA00004141"/>
    </source>
</evidence>
<keyword evidence="2" id="KW-0813">Transport</keyword>
<accession>A0A5N5ND89</accession>
<comment type="similarity">
    <text evidence="9">Belongs to the monovalent cation:proton antiporter 2 (CPA2) transporter (TC 2.A.37) family. CHX (TC 2.A.37.4) subfamily.</text>
</comment>
<dbReference type="GO" id="GO:1902600">
    <property type="term" value="P:proton transmembrane transport"/>
    <property type="evidence" value="ECO:0007669"/>
    <property type="project" value="InterPro"/>
</dbReference>
<dbReference type="GO" id="GO:0016020">
    <property type="term" value="C:membrane"/>
    <property type="evidence" value="ECO:0007669"/>
    <property type="project" value="UniProtKB-SubCell"/>
</dbReference>
<evidence type="ECO:0000256" key="4">
    <source>
        <dbReference type="ARBA" id="ARBA00022692"/>
    </source>
</evidence>
<sequence length="620" mass="69653">MMTCDGKPVEPSSSTNRRFQSGVFTGELQHYTLSISTSHKILKPHNVDWLILTIFASSSAFTITFSHSQMARISSINKIKGSFKSFKDLRFQSLMLSEMKWEKGSNNISQSCSRSYLCETGSGSGEEEPYSVFSGEEELVIWKEEHRDAGILVISHCFHLFLKQFGQPGPVAQILEMDVPYMRRNLRKTSIIASGGFIIGVLFGIVAFISVVILIKIKASLDYASSIIIILANSASPEVFRLAAELKFLTSETGRLAVCASLISEMSCVLLSSIVHSASWEYFGKGILLLLLTIALIVVSKYLAFWCNQRTRNQKYVTHAEFLVFLSLLVTAALLIEKYGYISTSTSFLLGLMFPREGKTTRSLLHKLSYATYNFILPVYFGCIGFQFDVSHMGSFRSFIMVVMMIFMSIASKLIGTLFACHYLKIPTDEGIVLGFLLDLKGNAEFHIMRNLPKDTLSPMEQESVQNLGVSVVVMNTVIAGVVVAHILRKKLEYFSHSHTSLELGEHESELRVLACVYGSRHISSKIRLISVFSESLKTLVTAYLMHLVELPRKRTKKNLMYHQLQDGDQYSDEEDYGGNDVVEINDVVDAYTIETKVLIRQSKVVSSFERMYEDVCDSH</sequence>
<feature type="domain" description="Cation/H+ exchanger transmembrane" evidence="11">
    <location>
        <begin position="175"/>
        <end position="490"/>
    </location>
</feature>
<protein>
    <recommendedName>
        <fullName evidence="11">Cation/H+ exchanger transmembrane domain-containing protein</fullName>
    </recommendedName>
</protein>
<evidence type="ECO:0000256" key="6">
    <source>
        <dbReference type="ARBA" id="ARBA00022989"/>
    </source>
</evidence>
<dbReference type="InterPro" id="IPR006153">
    <property type="entry name" value="Cation/H_exchanger_TM"/>
</dbReference>
<dbReference type="EMBL" id="VDCV01000003">
    <property type="protein sequence ID" value="KAB5565028.1"/>
    <property type="molecule type" value="Genomic_DNA"/>
</dbReference>
<dbReference type="Proteomes" id="UP000326939">
    <property type="component" value="Chromosome 3"/>
</dbReference>
<dbReference type="GO" id="GO:0015297">
    <property type="term" value="F:antiporter activity"/>
    <property type="evidence" value="ECO:0007669"/>
    <property type="project" value="InterPro"/>
</dbReference>
<evidence type="ECO:0000256" key="7">
    <source>
        <dbReference type="ARBA" id="ARBA00023065"/>
    </source>
</evidence>
<evidence type="ECO:0000256" key="8">
    <source>
        <dbReference type="ARBA" id="ARBA00023136"/>
    </source>
</evidence>
<name>A0A5N5ND89_9ROSI</name>
<reference evidence="13" key="1">
    <citation type="journal article" date="2019" name="Gigascience">
        <title>De novo genome assembly of the endangered Acer yangbiense, a plant species with extremely small populations endemic to Yunnan Province, China.</title>
        <authorList>
            <person name="Yang J."/>
            <person name="Wariss H.M."/>
            <person name="Tao L."/>
            <person name="Zhang R."/>
            <person name="Yun Q."/>
            <person name="Hollingsworth P."/>
            <person name="Dao Z."/>
            <person name="Luo G."/>
            <person name="Guo H."/>
            <person name="Ma Y."/>
            <person name="Sun W."/>
        </authorList>
    </citation>
    <scope>NUCLEOTIDE SEQUENCE [LARGE SCALE GENOMIC DNA]</scope>
    <source>
        <strain evidence="13">cv. br00</strain>
    </source>
</reference>
<dbReference type="Gene3D" id="1.20.1530.20">
    <property type="match status" value="1"/>
</dbReference>
<dbReference type="GO" id="GO:0006813">
    <property type="term" value="P:potassium ion transport"/>
    <property type="evidence" value="ECO:0007669"/>
    <property type="project" value="UniProtKB-KW"/>
</dbReference>
<keyword evidence="4 10" id="KW-0812">Transmembrane</keyword>
<evidence type="ECO:0000256" key="2">
    <source>
        <dbReference type="ARBA" id="ARBA00022448"/>
    </source>
</evidence>
<feature type="transmembrane region" description="Helical" evidence="10">
    <location>
        <begin position="316"/>
        <end position="336"/>
    </location>
</feature>
<evidence type="ECO:0000313" key="13">
    <source>
        <dbReference type="Proteomes" id="UP000326939"/>
    </source>
</evidence>
<feature type="transmembrane region" description="Helical" evidence="10">
    <location>
        <begin position="370"/>
        <end position="388"/>
    </location>
</feature>
<keyword evidence="5" id="KW-0630">Potassium</keyword>
<comment type="caution">
    <text evidence="12">The sequence shown here is derived from an EMBL/GenBank/DDBJ whole genome shotgun (WGS) entry which is preliminary data.</text>
</comment>
<evidence type="ECO:0000256" key="9">
    <source>
        <dbReference type="ARBA" id="ARBA00038341"/>
    </source>
</evidence>
<dbReference type="InterPro" id="IPR050794">
    <property type="entry name" value="CPA2_transporter"/>
</dbReference>
<gene>
    <name evidence="12" type="ORF">DKX38_005082</name>
</gene>
<comment type="subcellular location">
    <subcellularLocation>
        <location evidence="1">Membrane</location>
        <topology evidence="1">Multi-pass membrane protein</topology>
    </subcellularLocation>
</comment>
<keyword evidence="13" id="KW-1185">Reference proteome</keyword>
<keyword evidence="3" id="KW-0633">Potassium transport</keyword>
<keyword evidence="7" id="KW-0406">Ion transport</keyword>
<evidence type="ECO:0000256" key="5">
    <source>
        <dbReference type="ARBA" id="ARBA00022958"/>
    </source>
</evidence>
<feature type="transmembrane region" description="Helical" evidence="10">
    <location>
        <begin position="400"/>
        <end position="420"/>
    </location>
</feature>
<feature type="transmembrane region" description="Helical" evidence="10">
    <location>
        <begin position="468"/>
        <end position="488"/>
    </location>
</feature>
<feature type="transmembrane region" description="Helical" evidence="10">
    <location>
        <begin position="49"/>
        <end position="68"/>
    </location>
</feature>
<evidence type="ECO:0000259" key="11">
    <source>
        <dbReference type="Pfam" id="PF00999"/>
    </source>
</evidence>
<dbReference type="GO" id="GO:0006885">
    <property type="term" value="P:regulation of pH"/>
    <property type="evidence" value="ECO:0007669"/>
    <property type="project" value="TreeGrafter"/>
</dbReference>
<organism evidence="12 13">
    <name type="scientific">Salix brachista</name>
    <dbReference type="NCBI Taxonomy" id="2182728"/>
    <lineage>
        <taxon>Eukaryota</taxon>
        <taxon>Viridiplantae</taxon>
        <taxon>Streptophyta</taxon>
        <taxon>Embryophyta</taxon>
        <taxon>Tracheophyta</taxon>
        <taxon>Spermatophyta</taxon>
        <taxon>Magnoliopsida</taxon>
        <taxon>eudicotyledons</taxon>
        <taxon>Gunneridae</taxon>
        <taxon>Pentapetalae</taxon>
        <taxon>rosids</taxon>
        <taxon>fabids</taxon>
        <taxon>Malpighiales</taxon>
        <taxon>Salicaceae</taxon>
        <taxon>Saliceae</taxon>
        <taxon>Salix</taxon>
    </lineage>
</organism>
<keyword evidence="6 10" id="KW-1133">Transmembrane helix</keyword>
<feature type="transmembrane region" description="Helical" evidence="10">
    <location>
        <begin position="282"/>
        <end position="304"/>
    </location>
</feature>
<keyword evidence="8 10" id="KW-0472">Membrane</keyword>
<dbReference type="Pfam" id="PF00999">
    <property type="entry name" value="Na_H_Exchanger"/>
    <property type="match status" value="1"/>
</dbReference>
<dbReference type="PANTHER" id="PTHR32468">
    <property type="entry name" value="CATION/H + ANTIPORTER"/>
    <property type="match status" value="1"/>
</dbReference>